<dbReference type="RefSeq" id="WP_314207660.1">
    <property type="nucleotide sequence ID" value="NZ_JAVTLL010000051.1"/>
</dbReference>
<name>A0ABU3M7G8_9ACTN</name>
<organism evidence="2 3">
    <name type="scientific">Streptomyces justiciae</name>
    <dbReference type="NCBI Taxonomy" id="2780140"/>
    <lineage>
        <taxon>Bacteria</taxon>
        <taxon>Bacillati</taxon>
        <taxon>Actinomycetota</taxon>
        <taxon>Actinomycetes</taxon>
        <taxon>Kitasatosporales</taxon>
        <taxon>Streptomycetaceae</taxon>
        <taxon>Streptomyces</taxon>
    </lineage>
</organism>
<keyword evidence="3" id="KW-1185">Reference proteome</keyword>
<evidence type="ECO:0000256" key="1">
    <source>
        <dbReference type="SAM" id="SignalP"/>
    </source>
</evidence>
<protein>
    <submittedName>
        <fullName evidence="2">Uncharacterized protein</fullName>
    </submittedName>
</protein>
<gene>
    <name evidence="2" type="ORF">RQC66_42815</name>
</gene>
<reference evidence="3" key="1">
    <citation type="submission" date="2023-07" db="EMBL/GenBank/DDBJ databases">
        <title>Draft genome sequence of the endophytic actinobacterium Streptomyces justiciae WPN32, a potential antibiotic producer.</title>
        <authorList>
            <person name="Yasawong M."/>
            <person name="Pana W."/>
            <person name="Ganta P."/>
            <person name="Santapan N."/>
            <person name="Songngamsuk T."/>
            <person name="Phatcharaharikarn M."/>
            <person name="Kerdtoob S."/>
            <person name="Nantapong N."/>
        </authorList>
    </citation>
    <scope>NUCLEOTIDE SEQUENCE [LARGE SCALE GENOMIC DNA]</scope>
    <source>
        <strain evidence="3">WPN32</strain>
    </source>
</reference>
<proteinExistence type="predicted"/>
<keyword evidence="1" id="KW-0732">Signal</keyword>
<feature type="signal peptide" evidence="1">
    <location>
        <begin position="1"/>
        <end position="36"/>
    </location>
</feature>
<dbReference type="PROSITE" id="PS51318">
    <property type="entry name" value="TAT"/>
    <property type="match status" value="1"/>
</dbReference>
<sequence>MTHPHLAHRRRSLLASLLLTAAALTGVSGQAPSAQALQLHTLRSWWSKDRGDNFATGTPDQEASARSAGYRELRTEAWLWPDNGNNTYVELYLFWEPGRQDNFSTATWQGVDSAISAGYQYIGA</sequence>
<accession>A0ABU3M7G8</accession>
<feature type="non-terminal residue" evidence="2">
    <location>
        <position position="124"/>
    </location>
</feature>
<comment type="caution">
    <text evidence="2">The sequence shown here is derived from an EMBL/GenBank/DDBJ whole genome shotgun (WGS) entry which is preliminary data.</text>
</comment>
<dbReference type="EMBL" id="JAVTLL010000051">
    <property type="protein sequence ID" value="MDT7847470.1"/>
    <property type="molecule type" value="Genomic_DNA"/>
</dbReference>
<dbReference type="Proteomes" id="UP001257948">
    <property type="component" value="Unassembled WGS sequence"/>
</dbReference>
<evidence type="ECO:0000313" key="3">
    <source>
        <dbReference type="Proteomes" id="UP001257948"/>
    </source>
</evidence>
<feature type="chain" id="PRO_5045884341" evidence="1">
    <location>
        <begin position="37"/>
        <end position="124"/>
    </location>
</feature>
<dbReference type="InterPro" id="IPR006311">
    <property type="entry name" value="TAT_signal"/>
</dbReference>
<evidence type="ECO:0000313" key="2">
    <source>
        <dbReference type="EMBL" id="MDT7847470.1"/>
    </source>
</evidence>